<dbReference type="CDD" id="cd00118">
    <property type="entry name" value="LysM"/>
    <property type="match status" value="1"/>
</dbReference>
<sequence length="106" mass="11818">MPLTFSPTSRYALTPTGTFVRADGTPVTYLKRRFVPAPEKFALLQWHRVVQGERLDNIAAHYLGDPEQFWRLCDANRALRPAELTDTVGRKLAITLPEGIPGVPSA</sequence>
<proteinExistence type="predicted"/>
<evidence type="ECO:0000313" key="1">
    <source>
        <dbReference type="EMBL" id="MCP1375226.1"/>
    </source>
</evidence>
<dbReference type="RefSeq" id="WP_253567554.1">
    <property type="nucleotide sequence ID" value="NZ_JAMZEK010000003.1"/>
</dbReference>
<name>A0ABT1FCX4_9GAMM</name>
<dbReference type="EMBL" id="JAMZEK010000003">
    <property type="protein sequence ID" value="MCP1375226.1"/>
    <property type="molecule type" value="Genomic_DNA"/>
</dbReference>
<comment type="caution">
    <text evidence="1">The sequence shown here is derived from an EMBL/GenBank/DDBJ whole genome shotgun (WGS) entry which is preliminary data.</text>
</comment>
<reference evidence="1 2" key="1">
    <citation type="submission" date="2022-06" db="EMBL/GenBank/DDBJ databases">
        <title>Dyella sp. Sa strain:Sa Genome sequencing.</title>
        <authorList>
            <person name="Park S."/>
        </authorList>
    </citation>
    <scope>NUCLEOTIDE SEQUENCE [LARGE SCALE GENOMIC DNA]</scope>
    <source>
        <strain evidence="1 2">Sa</strain>
    </source>
</reference>
<gene>
    <name evidence="1" type="ORF">NC595_14340</name>
</gene>
<protein>
    <submittedName>
        <fullName evidence="1">LysM peptidoglycan-binding domain-containing protein</fullName>
    </submittedName>
</protein>
<organism evidence="1 2">
    <name type="scientific">Dyella lutea</name>
    <dbReference type="NCBI Taxonomy" id="2950441"/>
    <lineage>
        <taxon>Bacteria</taxon>
        <taxon>Pseudomonadati</taxon>
        <taxon>Pseudomonadota</taxon>
        <taxon>Gammaproteobacteria</taxon>
        <taxon>Lysobacterales</taxon>
        <taxon>Rhodanobacteraceae</taxon>
        <taxon>Dyella</taxon>
    </lineage>
</organism>
<dbReference type="Proteomes" id="UP001204615">
    <property type="component" value="Unassembled WGS sequence"/>
</dbReference>
<dbReference type="InterPro" id="IPR018392">
    <property type="entry name" value="LysM"/>
</dbReference>
<evidence type="ECO:0000313" key="2">
    <source>
        <dbReference type="Proteomes" id="UP001204615"/>
    </source>
</evidence>
<accession>A0ABT1FCX4</accession>
<keyword evidence="2" id="KW-1185">Reference proteome</keyword>